<accession>A0ABY5YPW3</accession>
<keyword evidence="2" id="KW-1133">Transmembrane helix</keyword>
<evidence type="ECO:0008006" key="5">
    <source>
        <dbReference type="Google" id="ProtNLM"/>
    </source>
</evidence>
<proteinExistence type="predicted"/>
<gene>
    <name evidence="3" type="ORF">N2K95_16105</name>
</gene>
<dbReference type="RefSeq" id="WP_260652374.1">
    <property type="nucleotide sequence ID" value="NZ_CP104275.1"/>
</dbReference>
<evidence type="ECO:0000313" key="3">
    <source>
        <dbReference type="EMBL" id="UWX97119.1"/>
    </source>
</evidence>
<keyword evidence="2" id="KW-0812">Transmembrane</keyword>
<reference evidence="3" key="1">
    <citation type="submission" date="2022-09" db="EMBL/GenBank/DDBJ databases">
        <title>Novel species in genus Arthrobacter.</title>
        <authorList>
            <person name="Liu Y."/>
        </authorList>
    </citation>
    <scope>NUCLEOTIDE SEQUENCE</scope>
    <source>
        <strain evidence="3">Zg-Y815</strain>
    </source>
</reference>
<evidence type="ECO:0000313" key="4">
    <source>
        <dbReference type="Proteomes" id="UP001059859"/>
    </source>
</evidence>
<dbReference type="Proteomes" id="UP001059859">
    <property type="component" value="Chromosome"/>
</dbReference>
<feature type="transmembrane region" description="Helical" evidence="2">
    <location>
        <begin position="57"/>
        <end position="79"/>
    </location>
</feature>
<protein>
    <recommendedName>
        <fullName evidence="5">DUF4878 domain-containing protein</fullName>
    </recommendedName>
</protein>
<evidence type="ECO:0000256" key="1">
    <source>
        <dbReference type="SAM" id="MobiDB-lite"/>
    </source>
</evidence>
<keyword evidence="4" id="KW-1185">Reference proteome</keyword>
<organism evidence="3 4">
    <name type="scientific">Arthrobacter zhaoxinii</name>
    <dbReference type="NCBI Taxonomy" id="2964616"/>
    <lineage>
        <taxon>Bacteria</taxon>
        <taxon>Bacillati</taxon>
        <taxon>Actinomycetota</taxon>
        <taxon>Actinomycetes</taxon>
        <taxon>Micrococcales</taxon>
        <taxon>Micrococcaceae</taxon>
        <taxon>Arthrobacter</taxon>
    </lineage>
</organism>
<keyword evidence="2" id="KW-0472">Membrane</keyword>
<dbReference type="EMBL" id="CP104275">
    <property type="protein sequence ID" value="UWX97119.1"/>
    <property type="molecule type" value="Genomic_DNA"/>
</dbReference>
<sequence length="390" mass="42174">MDSQGPRADAQGYQGAPPPPGAAAQGQSPYAVPPGAGYQGAPVPAPKKSNPKLRKRLIIAGSVVGGLLVLLVIGGFFGYKHLSEKYNPKLQVESYLQAVVDGDIEGAMDMVAAYDEENGYYAAQDFSLMTNEIYSKAENRISGFEITNVDASGIFAEVTADVKQGDETTSVTFDLTSAGDAAVFFEKWELTSPLRESEIAYRVDGDSTELAVNGVAIEGFDDSKYFSVYPGDYTFNTPKGTEYVGYSGEEKVSVGVGDPEAPAEVLDVVYRPELTDAAREEIKAQTKAHLASCMKSTELQPQGCPNKADGEDPNNFRNIKWSMTKEPTYESIEGDPSYPFPLQAKDGQFTLEAEMKRGNEWGTQKGTVELYSMPAMVDIQGDKINITFGD</sequence>
<evidence type="ECO:0000256" key="2">
    <source>
        <dbReference type="SAM" id="Phobius"/>
    </source>
</evidence>
<name>A0ABY5YPW3_9MICC</name>
<feature type="region of interest" description="Disordered" evidence="1">
    <location>
        <begin position="1"/>
        <end position="48"/>
    </location>
</feature>